<protein>
    <submittedName>
        <fullName evidence="1">Uncharacterized protein</fullName>
    </submittedName>
</protein>
<name>A0A2W4W9W3_9CYAN</name>
<comment type="caution">
    <text evidence="1">The sequence shown here is derived from an EMBL/GenBank/DDBJ whole genome shotgun (WGS) entry which is preliminary data.</text>
</comment>
<evidence type="ECO:0000313" key="1">
    <source>
        <dbReference type="EMBL" id="PZO41220.1"/>
    </source>
</evidence>
<reference evidence="1 2" key="2">
    <citation type="submission" date="2018-06" db="EMBL/GenBank/DDBJ databases">
        <title>Metagenomic assembly of (sub)arctic Cyanobacteria and their associated microbiome from non-axenic cultures.</title>
        <authorList>
            <person name="Baurain D."/>
        </authorList>
    </citation>
    <scope>NUCLEOTIDE SEQUENCE [LARGE SCALE GENOMIC DNA]</scope>
    <source>
        <strain evidence="1">ULC041bin1</strain>
    </source>
</reference>
<dbReference type="AlphaFoldDB" id="A0A2W4W9W3"/>
<evidence type="ECO:0000313" key="2">
    <source>
        <dbReference type="Proteomes" id="UP000249081"/>
    </source>
</evidence>
<accession>A0A2W4W9W3</accession>
<organism evidence="1 2">
    <name type="scientific">Shackletoniella antarctica</name>
    <dbReference type="NCBI Taxonomy" id="268115"/>
    <lineage>
        <taxon>Bacteria</taxon>
        <taxon>Bacillati</taxon>
        <taxon>Cyanobacteriota</taxon>
        <taxon>Cyanophyceae</taxon>
        <taxon>Oculatellales</taxon>
        <taxon>Oculatellaceae</taxon>
        <taxon>Shackletoniella</taxon>
    </lineage>
</organism>
<proteinExistence type="predicted"/>
<dbReference type="EMBL" id="QBMN01000067">
    <property type="protein sequence ID" value="PZO41220.1"/>
    <property type="molecule type" value="Genomic_DNA"/>
</dbReference>
<reference evidence="2" key="1">
    <citation type="submission" date="2018-04" db="EMBL/GenBank/DDBJ databases">
        <authorList>
            <person name="Cornet L."/>
        </authorList>
    </citation>
    <scope>NUCLEOTIDE SEQUENCE [LARGE SCALE GENOMIC DNA]</scope>
</reference>
<gene>
    <name evidence="1" type="ORF">DCF17_11090</name>
</gene>
<dbReference type="Proteomes" id="UP000249081">
    <property type="component" value="Unassembled WGS sequence"/>
</dbReference>
<sequence>MSTSPVRIKPETRNHKGSFVQNADYELVSIEASGWALICVDDAVCHYVDPDNLLIQNLDA</sequence>